<keyword evidence="3" id="KW-1185">Reference proteome</keyword>
<feature type="transmembrane region" description="Helical" evidence="1">
    <location>
        <begin position="93"/>
        <end position="111"/>
    </location>
</feature>
<evidence type="ECO:0000313" key="3">
    <source>
        <dbReference type="Proteomes" id="UP000663935"/>
    </source>
</evidence>
<dbReference type="RefSeq" id="WP_207971593.1">
    <property type="nucleotide sequence ID" value="NZ_CP071795.1"/>
</dbReference>
<sequence length="121" mass="13951">MKLINYLIALVWFINGFFCKILNLTSRHQKIVGRILGEEYVREITISIGVLEVLMTVWVLSGLKSKLTSILQIAIIITMNTIEFILAKDLLLFGKLNIVFALIFCSIIYYNEFVIKRKSHV</sequence>
<accession>A0ABX7SU44</accession>
<proteinExistence type="predicted"/>
<keyword evidence="1" id="KW-1133">Transmembrane helix</keyword>
<organism evidence="2 3">
    <name type="scientific">Polaribacter batillariae</name>
    <dbReference type="NCBI Taxonomy" id="2808900"/>
    <lineage>
        <taxon>Bacteria</taxon>
        <taxon>Pseudomonadati</taxon>
        <taxon>Bacteroidota</taxon>
        <taxon>Flavobacteriia</taxon>
        <taxon>Flavobacteriales</taxon>
        <taxon>Flavobacteriaceae</taxon>
    </lineage>
</organism>
<feature type="transmembrane region" description="Helical" evidence="1">
    <location>
        <begin position="69"/>
        <end position="86"/>
    </location>
</feature>
<evidence type="ECO:0000313" key="2">
    <source>
        <dbReference type="EMBL" id="QTD37422.1"/>
    </source>
</evidence>
<evidence type="ECO:0000256" key="1">
    <source>
        <dbReference type="SAM" id="Phobius"/>
    </source>
</evidence>
<dbReference type="Proteomes" id="UP000663935">
    <property type="component" value="Chromosome"/>
</dbReference>
<feature type="transmembrane region" description="Helical" evidence="1">
    <location>
        <begin position="44"/>
        <end position="63"/>
    </location>
</feature>
<keyword evidence="1" id="KW-0812">Transmembrane</keyword>
<keyword evidence="1" id="KW-0472">Membrane</keyword>
<name>A0ABX7SU44_9FLAO</name>
<protein>
    <submittedName>
        <fullName evidence="2">DoxX-like family protein</fullName>
    </submittedName>
</protein>
<dbReference type="EMBL" id="CP071795">
    <property type="protein sequence ID" value="QTD37422.1"/>
    <property type="molecule type" value="Genomic_DNA"/>
</dbReference>
<reference evidence="2 3" key="1">
    <citation type="submission" date="2021-03" db="EMBL/GenBank/DDBJ databases">
        <title>Complete genome of Polaribacter_sp.G4M1.</title>
        <authorList>
            <person name="Jeong S.W."/>
            <person name="Bae J.W."/>
        </authorList>
    </citation>
    <scope>NUCLEOTIDE SEQUENCE [LARGE SCALE GENOMIC DNA]</scope>
    <source>
        <strain evidence="2 3">G4M1</strain>
    </source>
</reference>
<gene>
    <name evidence="2" type="ORF">JL193_15220</name>
</gene>
<feature type="transmembrane region" description="Helical" evidence="1">
    <location>
        <begin position="6"/>
        <end position="23"/>
    </location>
</feature>
<dbReference type="InterPro" id="IPR025695">
    <property type="entry name" value="DoxX-like"/>
</dbReference>
<dbReference type="Pfam" id="PF13781">
    <property type="entry name" value="DoxX_3"/>
    <property type="match status" value="1"/>
</dbReference>